<dbReference type="KEGG" id="kng:KNAG_0G02000"/>
<feature type="domain" description="Rax2-like second" evidence="5">
    <location>
        <begin position="244"/>
        <end position="404"/>
    </location>
</feature>
<dbReference type="PANTHER" id="PTHR31778">
    <property type="entry name" value="BUD SITE SELECTION PROTEIN RAX2"/>
    <property type="match status" value="1"/>
</dbReference>
<organism evidence="7 8">
    <name type="scientific">Huiozyma naganishii (strain ATCC MYA-139 / BCRC 22969 / CBS 8797 / KCTC 17520 / NBRC 10181 / NCYC 3082 / Yp74L-3)</name>
    <name type="common">Yeast</name>
    <name type="synonym">Kazachstania naganishii</name>
    <dbReference type="NCBI Taxonomy" id="1071383"/>
    <lineage>
        <taxon>Eukaryota</taxon>
        <taxon>Fungi</taxon>
        <taxon>Dikarya</taxon>
        <taxon>Ascomycota</taxon>
        <taxon>Saccharomycotina</taxon>
        <taxon>Saccharomycetes</taxon>
        <taxon>Saccharomycetales</taxon>
        <taxon>Saccharomycetaceae</taxon>
        <taxon>Huiozyma</taxon>
    </lineage>
</organism>
<dbReference type="AlphaFoldDB" id="J7S114"/>
<dbReference type="GO" id="GO:1902929">
    <property type="term" value="C:plasma membrane of growing cell tip"/>
    <property type="evidence" value="ECO:0007669"/>
    <property type="project" value="TreeGrafter"/>
</dbReference>
<dbReference type="Gene3D" id="2.120.10.80">
    <property type="entry name" value="Kelch-type beta propeller"/>
    <property type="match status" value="1"/>
</dbReference>
<dbReference type="GO" id="GO:0005935">
    <property type="term" value="C:cellular bud neck"/>
    <property type="evidence" value="ECO:0007669"/>
    <property type="project" value="EnsemblFungi"/>
</dbReference>
<dbReference type="GeneID" id="34526981"/>
<dbReference type="InterPro" id="IPR015915">
    <property type="entry name" value="Kelch-typ_b-propeller"/>
</dbReference>
<dbReference type="Proteomes" id="UP000006310">
    <property type="component" value="Chromosome 7"/>
</dbReference>
<feature type="domain" description="Rax2-like C-terminal" evidence="4">
    <location>
        <begin position="861"/>
        <end position="1088"/>
    </location>
</feature>
<dbReference type="GO" id="GO:0007120">
    <property type="term" value="P:axial cellular bud site selection"/>
    <property type="evidence" value="ECO:0007669"/>
    <property type="project" value="EnsemblFungi"/>
</dbReference>
<evidence type="ECO:0000256" key="2">
    <source>
        <dbReference type="SAM" id="Phobius"/>
    </source>
</evidence>
<dbReference type="GO" id="GO:0007121">
    <property type="term" value="P:bipolar cellular bud site selection"/>
    <property type="evidence" value="ECO:0007669"/>
    <property type="project" value="EnsemblFungi"/>
</dbReference>
<evidence type="ECO:0000313" key="8">
    <source>
        <dbReference type="Proteomes" id="UP000006310"/>
    </source>
</evidence>
<dbReference type="GO" id="GO:0005621">
    <property type="term" value="C:cellular bud scar"/>
    <property type="evidence" value="ECO:0007669"/>
    <property type="project" value="EnsemblFungi"/>
</dbReference>
<dbReference type="OrthoDB" id="2503993at2759"/>
<evidence type="ECO:0000259" key="6">
    <source>
        <dbReference type="Pfam" id="PF20843"/>
    </source>
</evidence>
<evidence type="ECO:0000313" key="7">
    <source>
        <dbReference type="EMBL" id="CCK71257.1"/>
    </source>
</evidence>
<dbReference type="eggNOG" id="ENOG502QQZD">
    <property type="taxonomic scope" value="Eukaryota"/>
</dbReference>
<dbReference type="EMBL" id="HE978320">
    <property type="protein sequence ID" value="CCK71257.1"/>
    <property type="molecule type" value="Genomic_DNA"/>
</dbReference>
<dbReference type="STRING" id="1071383.J7S114"/>
<dbReference type="RefSeq" id="XP_022465503.1">
    <property type="nucleotide sequence ID" value="XM_022609070.1"/>
</dbReference>
<sequence length="1202" mass="132236">MWCSVVYCLWFAVAITRASNLENVRRILNATEVTVPTFDVGNKNNQFQILDDINGISFYEYLGQQNFTTDANVTDVQRLIYYSNETFMSLSDSIAAEAQIQGIIPLGDDSFILSGQGMINNVSLASQLVFNMTDLSITKIFDTPLRSIEGVTVDGPLVYFMGNFTFNNNTGAIMWDSRDRSINLLPFHGFGPYANINSILKLNDDNILFAGHFSTVWNSSLLLQSNVSEESVRNTTSLLLNPSVPLQYSQWKTNGELDSSQLICPDPSKDSWSVSATTGDFTCELPFQITPSKIRIYNSPDKDSQVSLFRFLTYPAGSIMNLTYLDPLSGNMTSCDAFCPLYSKTVLQSQWDNTAEANTVAIINNNSTNIQWTPNYQEFALVSPVAATSLEFNALASYGNNLGLAGFQIYQASFSAFGNNSFNTPNCNNNDKDSNNTFTSSSLSPNNWTSVGEYLTVGYTPNENPVPKVTYKIDIQHSGEYSINVFTPGCSADNTCSTRGIVNYTLFDTVTNKMLATSLIYQNNDEIKYDTLYSGQLNSSCEITMTYYSGLYASNTVTTIVADRVDLNIISMDLSHRTEVSKLALNGLFQYQISNFTNDSIPMKIANTSLNQFALNNFEPSVSLRAFPLSNSSILLSGTEGNMFSINLNTDLSVQNSTRLISTENFTTFQPYSNGLVMLDGQGNVSLFKDNFKNLNTTMDGSLATDVANITLNGDELLVFNNGYIYNVTSQQQTRSNSSIFNLTVSSAGANSINDTIFLGKVVQWQYAIANQSAQVNADFNDGIEQMSLPSNTVPSRGIFLNDDSTGYFYKESNKSKLYITNSNSTSGLEWYGEPETVVYDKNDTLLMVGYYNDNTFSSTLSLTNLTSFDVIKEENLNVGSSISSLLYFAKNDTLLVAGDFEPSNGNCSDLCLYNYKSGQWDSLANNSVSGSVAALQLYQNDTILVLGNLTLPQANDVNMAFVNLSNNHVGSLIMKKDAPVNLHSMIVSNSRIVAWNDTVLFSFDGNSWTRVSVPGTDSSATSISSVQFISMEGTDDALLLLGEFRHSEFGDIKSIVYNFRDWIPYLLYVDGPRQGTGHLFMNRDISLHNIAQIPLLNSTRVLTNQSFASSTSSSVSSTSTTLPKVSTTHSKPGRRIVDRGFVVLIGLALALATVSVMGVAGVLLAYIFRDNVGDSYQTLNPRMDENAMVNTLPPEKLKNAT</sequence>
<feature type="signal peptide" evidence="3">
    <location>
        <begin position="1"/>
        <end position="18"/>
    </location>
</feature>
<evidence type="ECO:0000256" key="3">
    <source>
        <dbReference type="SAM" id="SignalP"/>
    </source>
</evidence>
<dbReference type="PANTHER" id="PTHR31778:SF2">
    <property type="entry name" value="BUD SITE SELECTION PROTEIN RAX2"/>
    <property type="match status" value="1"/>
</dbReference>
<accession>J7S114</accession>
<reference evidence="8" key="2">
    <citation type="submission" date="2012-08" db="EMBL/GenBank/DDBJ databases">
        <title>Genome sequence of Kazachstania naganishii.</title>
        <authorList>
            <person name="Gordon J.L."/>
            <person name="Armisen D."/>
            <person name="Proux-Wera E."/>
            <person name="OhEigeartaigh S.S."/>
            <person name="Byrne K.P."/>
            <person name="Wolfe K.H."/>
        </authorList>
    </citation>
    <scope>NUCLEOTIDE SEQUENCE [LARGE SCALE GENOMIC DNA]</scope>
    <source>
        <strain evidence="8">ATCC MYA-139 / BCRC 22969 / CBS 8797 / CCRC 22969 / KCTC 17520 / NBRC 10181 / NCYC 3082</strain>
    </source>
</reference>
<dbReference type="Pfam" id="PF20842">
    <property type="entry name" value="Rax2_2"/>
    <property type="match status" value="1"/>
</dbReference>
<evidence type="ECO:0000259" key="4">
    <source>
        <dbReference type="Pfam" id="PF12768"/>
    </source>
</evidence>
<protein>
    <recommendedName>
        <fullName evidence="9">Bud site selection protein RAX2</fullName>
    </recommendedName>
</protein>
<evidence type="ECO:0000256" key="1">
    <source>
        <dbReference type="SAM" id="MobiDB-lite"/>
    </source>
</evidence>
<dbReference type="InterPro" id="IPR011043">
    <property type="entry name" value="Gal_Oxase/kelch_b-propeller"/>
</dbReference>
<feature type="chain" id="PRO_5003796385" description="Bud site selection protein RAX2" evidence="3">
    <location>
        <begin position="19"/>
        <end position="1202"/>
    </location>
</feature>
<evidence type="ECO:0000259" key="5">
    <source>
        <dbReference type="Pfam" id="PF20842"/>
    </source>
</evidence>
<dbReference type="GO" id="GO:0008104">
    <property type="term" value="P:intracellular protein localization"/>
    <property type="evidence" value="ECO:0007669"/>
    <property type="project" value="EnsemblFungi"/>
</dbReference>
<dbReference type="SUPFAM" id="SSF50965">
    <property type="entry name" value="Galactose oxidase, central domain"/>
    <property type="match status" value="1"/>
</dbReference>
<evidence type="ECO:0008006" key="9">
    <source>
        <dbReference type="Google" id="ProtNLM"/>
    </source>
</evidence>
<dbReference type="OMA" id="NMYTPGC"/>
<dbReference type="InterPro" id="IPR048265">
    <property type="entry name" value="Rax2-like_third"/>
</dbReference>
<gene>
    <name evidence="7" type="primary">KNAG0G02000</name>
    <name evidence="7" type="ordered locus">KNAG_0G02000</name>
</gene>
<dbReference type="HOGENOM" id="CLU_005863_0_0_1"/>
<dbReference type="Pfam" id="PF12768">
    <property type="entry name" value="Rax2"/>
    <property type="match status" value="1"/>
</dbReference>
<feature type="compositionally biased region" description="Low complexity" evidence="1">
    <location>
        <begin position="1111"/>
        <end position="1129"/>
    </location>
</feature>
<reference evidence="7 8" key="1">
    <citation type="journal article" date="2011" name="Proc. Natl. Acad. Sci. U.S.A.">
        <title>Evolutionary erosion of yeast sex chromosomes by mating-type switching accidents.</title>
        <authorList>
            <person name="Gordon J.L."/>
            <person name="Armisen D."/>
            <person name="Proux-Wera E."/>
            <person name="Oheigeartaigh S.S."/>
            <person name="Byrne K.P."/>
            <person name="Wolfe K.H."/>
        </authorList>
    </citation>
    <scope>NUCLEOTIDE SEQUENCE [LARGE SCALE GENOMIC DNA]</scope>
    <source>
        <strain evidence="8">ATCC MYA-139 / BCRC 22969 / CBS 8797 / CCRC 22969 / KCTC 17520 / NBRC 10181 / NCYC 3082</strain>
    </source>
</reference>
<keyword evidence="2" id="KW-1133">Transmembrane helix</keyword>
<dbReference type="InterPro" id="IPR024982">
    <property type="entry name" value="Rax2-like_C"/>
</dbReference>
<dbReference type="Pfam" id="PF20843">
    <property type="entry name" value="Rax2_3"/>
    <property type="match status" value="1"/>
</dbReference>
<keyword evidence="2" id="KW-0472">Membrane</keyword>
<feature type="transmembrane region" description="Helical" evidence="2">
    <location>
        <begin position="1142"/>
        <end position="1169"/>
    </location>
</feature>
<dbReference type="InterPro" id="IPR048266">
    <property type="entry name" value="Rax2-like_second"/>
</dbReference>
<feature type="region of interest" description="Disordered" evidence="1">
    <location>
        <begin position="1111"/>
        <end position="1132"/>
    </location>
</feature>
<keyword evidence="2" id="KW-0812">Transmembrane</keyword>
<keyword evidence="8" id="KW-1185">Reference proteome</keyword>
<feature type="domain" description="Rax2-like third" evidence="6">
    <location>
        <begin position="416"/>
        <end position="570"/>
    </location>
</feature>
<name>J7S114_HUIN7</name>
<proteinExistence type="predicted"/>
<keyword evidence="3" id="KW-0732">Signal</keyword>